<dbReference type="InterPro" id="IPR032126">
    <property type="entry name" value="LydA_holin"/>
</dbReference>
<dbReference type="RefSeq" id="WP_061769824.1">
    <property type="nucleotide sequence ID" value="NZ_FR904230.1"/>
</dbReference>
<accession>A0A068RA54</accession>
<keyword evidence="1" id="KW-1133">Transmembrane helix</keyword>
<feature type="transmembrane region" description="Helical" evidence="1">
    <location>
        <begin position="68"/>
        <end position="92"/>
    </location>
</feature>
<feature type="transmembrane region" description="Helical" evidence="1">
    <location>
        <begin position="12"/>
        <end position="30"/>
    </location>
</feature>
<organism evidence="2">
    <name type="scientific">Serratia symbiotica SCt-VLC</name>
    <dbReference type="NCBI Taxonomy" id="1347341"/>
    <lineage>
        <taxon>Bacteria</taxon>
        <taxon>Pseudomonadati</taxon>
        <taxon>Pseudomonadota</taxon>
        <taxon>Gammaproteobacteria</taxon>
        <taxon>Enterobacterales</taxon>
        <taxon>Yersiniaceae</taxon>
        <taxon>Serratia</taxon>
        <taxon>Serratia symbiotica</taxon>
    </lineage>
</organism>
<dbReference type="Pfam" id="PF16083">
    <property type="entry name" value="Phage_holin_3_3"/>
    <property type="match status" value="1"/>
</dbReference>
<gene>
    <name evidence="2" type="ORF">SCTVLC_0366</name>
</gene>
<evidence type="ECO:0000256" key="1">
    <source>
        <dbReference type="SAM" id="Phobius"/>
    </source>
</evidence>
<dbReference type="AlphaFoldDB" id="A0A068RA54"/>
<reference evidence="2" key="2">
    <citation type="journal article" date="2014" name="Genome Biol. Evol.">
        <title>Settling down: the genome of Serratia symbiotica from the aphid Cinara tujafilina zooms in on the process of accommodation to a cooperative intracellular life.</title>
        <authorList>
            <person name="Manzano-Marin A."/>
            <person name="Latorre A."/>
        </authorList>
    </citation>
    <scope>NUCLEOTIDE SEQUENCE</scope>
    <source>
        <strain evidence="2">SCt-VLC</strain>
    </source>
</reference>
<proteinExistence type="predicted"/>
<evidence type="ECO:0008006" key="3">
    <source>
        <dbReference type="Google" id="ProtNLM"/>
    </source>
</evidence>
<feature type="transmembrane region" description="Helical" evidence="1">
    <location>
        <begin position="42"/>
        <end position="62"/>
    </location>
</feature>
<keyword evidence="1" id="KW-0472">Membrane</keyword>
<evidence type="ECO:0000313" key="2">
    <source>
        <dbReference type="EMBL" id="CDG47133.1"/>
    </source>
</evidence>
<name>A0A068RA54_9GAMM</name>
<dbReference type="OrthoDB" id="6555944at2"/>
<sequence length="106" mass="11406">MPDKEINHIFSSLWVVFILIAGWGGVVRYLMDIKSNKTTWSWAAALAQIIVSSFTGLIGGILSMETGLSVNMAFVGAGLSGAMGSVALTYFWERIFGGLNADKSSR</sequence>
<protein>
    <recommendedName>
        <fullName evidence="3">Holin</fullName>
    </recommendedName>
</protein>
<keyword evidence="1" id="KW-0812">Transmembrane</keyword>
<dbReference type="EMBL" id="FR904230">
    <property type="protein sequence ID" value="CDG47133.1"/>
    <property type="molecule type" value="Genomic_DNA"/>
</dbReference>
<reference evidence="2" key="1">
    <citation type="submission" date="2013-06" db="EMBL/GenBank/DDBJ databases">
        <authorList>
            <person name="Mazano-Marin A."/>
        </authorList>
    </citation>
    <scope>NUCLEOTIDE SEQUENCE</scope>
    <source>
        <strain evidence="2">SCt-VLC</strain>
    </source>
</reference>